<gene>
    <name evidence="3" type="ORF">dnm_082430</name>
</gene>
<evidence type="ECO:0000259" key="2">
    <source>
        <dbReference type="Pfam" id="PF01471"/>
    </source>
</evidence>
<dbReference type="GO" id="GO:0004197">
    <property type="term" value="F:cysteine-type endopeptidase activity"/>
    <property type="evidence" value="ECO:0007669"/>
    <property type="project" value="InterPro"/>
</dbReference>
<dbReference type="Pfam" id="PF01471">
    <property type="entry name" value="PG_binding_1"/>
    <property type="match status" value="1"/>
</dbReference>
<organism evidence="3 4">
    <name type="scientific">Desulfonema magnum</name>
    <dbReference type="NCBI Taxonomy" id="45655"/>
    <lineage>
        <taxon>Bacteria</taxon>
        <taxon>Pseudomonadati</taxon>
        <taxon>Thermodesulfobacteriota</taxon>
        <taxon>Desulfobacteria</taxon>
        <taxon>Desulfobacterales</taxon>
        <taxon>Desulfococcaceae</taxon>
        <taxon>Desulfonema</taxon>
    </lineage>
</organism>
<accession>A0A975BVJ8</accession>
<dbReference type="KEGG" id="dmm:dnm_082430"/>
<keyword evidence="4" id="KW-1185">Reference proteome</keyword>
<dbReference type="GO" id="GO:0005737">
    <property type="term" value="C:cytoplasm"/>
    <property type="evidence" value="ECO:0007669"/>
    <property type="project" value="TreeGrafter"/>
</dbReference>
<dbReference type="InterPro" id="IPR011600">
    <property type="entry name" value="Pept_C14_caspase"/>
</dbReference>
<dbReference type="InterPro" id="IPR002477">
    <property type="entry name" value="Peptidoglycan-bd-like"/>
</dbReference>
<dbReference type="Gene3D" id="1.10.101.10">
    <property type="entry name" value="PGBD-like superfamily/PGBD"/>
    <property type="match status" value="1"/>
</dbReference>
<evidence type="ECO:0000259" key="1">
    <source>
        <dbReference type="Pfam" id="PF00656"/>
    </source>
</evidence>
<dbReference type="RefSeq" id="WP_207679637.1">
    <property type="nucleotide sequence ID" value="NZ_CP061800.1"/>
</dbReference>
<dbReference type="PANTHER" id="PTHR48104">
    <property type="entry name" value="METACASPASE-4"/>
    <property type="match status" value="1"/>
</dbReference>
<evidence type="ECO:0000313" key="4">
    <source>
        <dbReference type="Proteomes" id="UP000663722"/>
    </source>
</evidence>
<evidence type="ECO:0000313" key="3">
    <source>
        <dbReference type="EMBL" id="QTA92167.1"/>
    </source>
</evidence>
<protein>
    <submittedName>
        <fullName evidence="3">Peptidoglycan binding domain-containing protein</fullName>
    </submittedName>
</protein>
<dbReference type="Proteomes" id="UP000663722">
    <property type="component" value="Chromosome"/>
</dbReference>
<dbReference type="InterPro" id="IPR036366">
    <property type="entry name" value="PGBDSf"/>
</dbReference>
<dbReference type="Gene3D" id="3.40.50.12660">
    <property type="match status" value="1"/>
</dbReference>
<dbReference type="Pfam" id="PF00656">
    <property type="entry name" value="Peptidase_C14"/>
    <property type="match status" value="1"/>
</dbReference>
<reference evidence="3" key="1">
    <citation type="journal article" date="2021" name="Microb. Physiol.">
        <title>Proteogenomic Insights into the Physiology of Marine, Sulfate-Reducing, Filamentous Desulfonema limicola and Desulfonema magnum.</title>
        <authorList>
            <person name="Schnaars V."/>
            <person name="Wohlbrand L."/>
            <person name="Scheve S."/>
            <person name="Hinrichs C."/>
            <person name="Reinhardt R."/>
            <person name="Rabus R."/>
        </authorList>
    </citation>
    <scope>NUCLEOTIDE SEQUENCE</scope>
    <source>
        <strain evidence="3">4be13</strain>
    </source>
</reference>
<feature type="domain" description="Peptidase C14 caspase" evidence="1">
    <location>
        <begin position="3"/>
        <end position="266"/>
    </location>
</feature>
<dbReference type="PANTHER" id="PTHR48104:SF30">
    <property type="entry name" value="METACASPASE-1"/>
    <property type="match status" value="1"/>
</dbReference>
<dbReference type="EMBL" id="CP061800">
    <property type="protein sequence ID" value="QTA92167.1"/>
    <property type="molecule type" value="Genomic_DNA"/>
</dbReference>
<dbReference type="InterPro" id="IPR050452">
    <property type="entry name" value="Metacaspase"/>
</dbReference>
<dbReference type="GO" id="GO:0006508">
    <property type="term" value="P:proteolysis"/>
    <property type="evidence" value="ECO:0007669"/>
    <property type="project" value="InterPro"/>
</dbReference>
<name>A0A975BVJ8_9BACT</name>
<feature type="domain" description="Peptidoglycan binding-like" evidence="2">
    <location>
        <begin position="293"/>
        <end position="346"/>
    </location>
</feature>
<dbReference type="AlphaFoldDB" id="A0A975BVJ8"/>
<dbReference type="InterPro" id="IPR036365">
    <property type="entry name" value="PGBD-like_sf"/>
</dbReference>
<dbReference type="SUPFAM" id="SSF52129">
    <property type="entry name" value="Caspase-like"/>
    <property type="match status" value="1"/>
</dbReference>
<dbReference type="SUPFAM" id="SSF47090">
    <property type="entry name" value="PGBD-like"/>
    <property type="match status" value="1"/>
</dbReference>
<proteinExistence type="predicted"/>
<sequence>MARRALLVGINDYRGIRDLRGCLNDISNMRNILKTCLGFRNNDIRVLVDARATKENILHRLRYMVRLAEPGDFMMFHFSGHGAQIRDRNGDELQDGMDELICPWDFNWDGRFVLDDDFDEIFRKLPEGSLLEVILDCCHSGDGTTSLSRSAEHSPMGRYISPPPDIAYRYEGEEPELTLRGFTSANRSGNRSTMNHILWSACRSDQESADAYINGNYNGAFTYYFCKHMRETGGYITRRNLLERVQNSLRYNRYPQSPQLACMNDAAFENRPFQFPSEDEPERMLFLTTPYMRGDDVKRMQQGLKNAGFRIVVDGVFGPHTHKVIKQFQEKNEILSDGVVGPIVRSVLFD</sequence>
<dbReference type="InterPro" id="IPR029030">
    <property type="entry name" value="Caspase-like_dom_sf"/>
</dbReference>